<feature type="binding site" evidence="8">
    <location>
        <position position="119"/>
    </location>
    <ligand>
        <name>ATP</name>
        <dbReference type="ChEBI" id="CHEBI:30616"/>
    </ligand>
</feature>
<keyword evidence="7 8" id="KW-0067">ATP-binding</keyword>
<comment type="cofactor">
    <cofactor evidence="8">
        <name>a divalent metal cation</name>
        <dbReference type="ChEBI" id="CHEBI:60240"/>
    </cofactor>
</comment>
<dbReference type="Proteomes" id="UP001168423">
    <property type="component" value="Unassembled WGS sequence"/>
</dbReference>
<name>A0ABT8M3V4_9EURY</name>
<evidence type="ECO:0000256" key="4">
    <source>
        <dbReference type="ARBA" id="ARBA00022695"/>
    </source>
</evidence>
<feature type="domain" description="Cytidyltransferase-like" evidence="9">
    <location>
        <begin position="6"/>
        <end position="132"/>
    </location>
</feature>
<evidence type="ECO:0000256" key="2">
    <source>
        <dbReference type="ARBA" id="ARBA00022643"/>
    </source>
</evidence>
<keyword evidence="1 8" id="KW-0285">Flavoprotein</keyword>
<evidence type="ECO:0000256" key="8">
    <source>
        <dbReference type="HAMAP-Rule" id="MF_02115"/>
    </source>
</evidence>
<protein>
    <recommendedName>
        <fullName evidence="8">FAD synthase</fullName>
        <ecNumber evidence="8">2.7.7.2</ecNumber>
    </recommendedName>
    <alternativeName>
        <fullName evidence="8">FMN adenylyltransferase</fullName>
    </alternativeName>
    <alternativeName>
        <fullName evidence="8">Flavin adenine dinucleotide synthase</fullName>
    </alternativeName>
</protein>
<evidence type="ECO:0000256" key="3">
    <source>
        <dbReference type="ARBA" id="ARBA00022679"/>
    </source>
</evidence>
<keyword evidence="5 8" id="KW-0547">Nucleotide-binding</keyword>
<dbReference type="RefSeq" id="WP_301677762.1">
    <property type="nucleotide sequence ID" value="NZ_VCYI01000011.1"/>
</dbReference>
<dbReference type="HAMAP" id="MF_02115">
    <property type="entry name" value="FAD_synth_arch"/>
    <property type="match status" value="1"/>
</dbReference>
<sequence length="174" mass="19692">MIHVVATGTFDILHPGHLYYLEESRNLGDELSVIVARDANVKHKPRPILPEDQRLRMIRALKPVDHALLGDLHDMFRPISEIRPDIITLGFNQHFNEEHLRQKLRERGLDADVVRIPGYPGSLASSSKIIERILNTRPPRIPPALPVRSDSDPEKCGEYPQVTAVHAADRDVGR</sequence>
<dbReference type="InterPro" id="IPR024902">
    <property type="entry name" value="FAD_synth_RibL"/>
</dbReference>
<evidence type="ECO:0000256" key="5">
    <source>
        <dbReference type="ARBA" id="ARBA00022741"/>
    </source>
</evidence>
<dbReference type="SUPFAM" id="SSF52374">
    <property type="entry name" value="Nucleotidylyl transferase"/>
    <property type="match status" value="1"/>
</dbReference>
<evidence type="ECO:0000256" key="1">
    <source>
        <dbReference type="ARBA" id="ARBA00022630"/>
    </source>
</evidence>
<dbReference type="CDD" id="cd02170">
    <property type="entry name" value="cytidylyltransferase"/>
    <property type="match status" value="1"/>
</dbReference>
<comment type="caution">
    <text evidence="10">The sequence shown here is derived from an EMBL/GenBank/DDBJ whole genome shotgun (WGS) entry which is preliminary data.</text>
</comment>
<keyword evidence="11" id="KW-1185">Reference proteome</keyword>
<comment type="catalytic activity">
    <reaction evidence="8">
        <text>FMN + ATP + H(+) = FAD + diphosphate</text>
        <dbReference type="Rhea" id="RHEA:17237"/>
        <dbReference type="ChEBI" id="CHEBI:15378"/>
        <dbReference type="ChEBI" id="CHEBI:30616"/>
        <dbReference type="ChEBI" id="CHEBI:33019"/>
        <dbReference type="ChEBI" id="CHEBI:57692"/>
        <dbReference type="ChEBI" id="CHEBI:58210"/>
        <dbReference type="EC" id="2.7.7.2"/>
    </reaction>
</comment>
<keyword evidence="4 8" id="KW-0548">Nucleotidyltransferase</keyword>
<gene>
    <name evidence="8" type="primary">ribL</name>
    <name evidence="10" type="ORF">FGW20_08995</name>
</gene>
<keyword evidence="2 8" id="KW-0288">FMN</keyword>
<evidence type="ECO:0000313" key="10">
    <source>
        <dbReference type="EMBL" id="MDN7013172.1"/>
    </source>
</evidence>
<comment type="similarity">
    <text evidence="8">Belongs to the archaeal FAD synthase family.</text>
</comment>
<dbReference type="PANTHER" id="PTHR43793">
    <property type="entry name" value="FAD SYNTHASE"/>
    <property type="match status" value="1"/>
</dbReference>
<comment type="subunit">
    <text evidence="8">Homodimer.</text>
</comment>
<dbReference type="InterPro" id="IPR014729">
    <property type="entry name" value="Rossmann-like_a/b/a_fold"/>
</dbReference>
<keyword evidence="3 8" id="KW-0808">Transferase</keyword>
<keyword evidence="6 8" id="KW-0274">FAD</keyword>
<dbReference type="InterPro" id="IPR004821">
    <property type="entry name" value="Cyt_trans-like"/>
</dbReference>
<feature type="binding site" evidence="8">
    <location>
        <position position="92"/>
    </location>
    <ligand>
        <name>ATP</name>
        <dbReference type="ChEBI" id="CHEBI:30616"/>
    </ligand>
</feature>
<proteinExistence type="inferred from homology"/>
<dbReference type="Gene3D" id="3.40.50.620">
    <property type="entry name" value="HUPs"/>
    <property type="match status" value="1"/>
</dbReference>
<feature type="binding site" evidence="8">
    <location>
        <begin position="9"/>
        <end position="10"/>
    </location>
    <ligand>
        <name>ATP</name>
        <dbReference type="ChEBI" id="CHEBI:30616"/>
    </ligand>
</feature>
<evidence type="ECO:0000259" key="9">
    <source>
        <dbReference type="Pfam" id="PF01467"/>
    </source>
</evidence>
<comment type="pathway">
    <text evidence="8">Cofactor biosynthesis; FAD biosynthesis; FAD from FMN: step 1/1.</text>
</comment>
<dbReference type="PANTHER" id="PTHR43793:SF1">
    <property type="entry name" value="FAD SYNTHASE"/>
    <property type="match status" value="1"/>
</dbReference>
<dbReference type="InterPro" id="IPR050385">
    <property type="entry name" value="Archaeal_FAD_synthase"/>
</dbReference>
<organism evidence="10 11">
    <name type="scientific">Methanoculleus methanifontis</name>
    <dbReference type="NCBI Taxonomy" id="2584086"/>
    <lineage>
        <taxon>Archaea</taxon>
        <taxon>Methanobacteriati</taxon>
        <taxon>Methanobacteriota</taxon>
        <taxon>Stenosarchaea group</taxon>
        <taxon>Methanomicrobia</taxon>
        <taxon>Methanomicrobiales</taxon>
        <taxon>Methanomicrobiaceae</taxon>
        <taxon>Methanoculleus</taxon>
    </lineage>
</organism>
<dbReference type="Pfam" id="PF01467">
    <property type="entry name" value="CTP_transf_like"/>
    <property type="match status" value="1"/>
</dbReference>
<accession>A0ABT8M3V4</accession>
<comment type="function">
    <text evidence="8">Catalyzes the transfer of the AMP portion of ATP to flavin mononucleotide (FMN) to produce flavin adenine dinucleotide (FAD) coenzyme.</text>
</comment>
<evidence type="ECO:0000256" key="6">
    <source>
        <dbReference type="ARBA" id="ARBA00022827"/>
    </source>
</evidence>
<evidence type="ECO:0000313" key="11">
    <source>
        <dbReference type="Proteomes" id="UP001168423"/>
    </source>
</evidence>
<reference evidence="10" key="1">
    <citation type="submission" date="2019-05" db="EMBL/GenBank/DDBJ databases">
        <title>Isolation and characterization of methanogens from the cold seep sediment at Four-Way Closure Ridge.</title>
        <authorList>
            <person name="You Y.-T."/>
            <person name="Chen S.-C."/>
            <person name="Zhang W.-L."/>
            <person name="Lai M.-C."/>
        </authorList>
    </citation>
    <scope>NUCLEOTIDE SEQUENCE</scope>
    <source>
        <strain evidence="10">FWC-SCC3</strain>
    </source>
</reference>
<dbReference type="EMBL" id="VCYI01000011">
    <property type="protein sequence ID" value="MDN7013172.1"/>
    <property type="molecule type" value="Genomic_DNA"/>
</dbReference>
<feature type="binding site" evidence="8">
    <location>
        <begin position="14"/>
        <end position="17"/>
    </location>
    <ligand>
        <name>ATP</name>
        <dbReference type="ChEBI" id="CHEBI:30616"/>
    </ligand>
</feature>
<evidence type="ECO:0000256" key="7">
    <source>
        <dbReference type="ARBA" id="ARBA00022840"/>
    </source>
</evidence>
<dbReference type="EC" id="2.7.7.2" evidence="8"/>
<dbReference type="NCBIfam" id="TIGR00125">
    <property type="entry name" value="cyt_tran_rel"/>
    <property type="match status" value="1"/>
</dbReference>